<evidence type="ECO:0000259" key="2">
    <source>
        <dbReference type="Pfam" id="PF10099"/>
    </source>
</evidence>
<comment type="caution">
    <text evidence="3">The sequence shown here is derived from an EMBL/GenBank/DDBJ whole genome shotgun (WGS) entry which is preliminary data.</text>
</comment>
<dbReference type="GO" id="GO:0016989">
    <property type="term" value="F:sigma factor antagonist activity"/>
    <property type="evidence" value="ECO:0007669"/>
    <property type="project" value="TreeGrafter"/>
</dbReference>
<keyword evidence="1" id="KW-0812">Transmembrane</keyword>
<dbReference type="EMBL" id="VLPL01000002">
    <property type="protein sequence ID" value="TSJ46505.1"/>
    <property type="molecule type" value="Genomic_DNA"/>
</dbReference>
<dbReference type="Proteomes" id="UP000316008">
    <property type="component" value="Unassembled WGS sequence"/>
</dbReference>
<accession>A0A556N354</accession>
<evidence type="ECO:0000313" key="4">
    <source>
        <dbReference type="Proteomes" id="UP000316008"/>
    </source>
</evidence>
<organism evidence="3 4">
    <name type="scientific">Fluviicola chungangensis</name>
    <dbReference type="NCBI Taxonomy" id="2597671"/>
    <lineage>
        <taxon>Bacteria</taxon>
        <taxon>Pseudomonadati</taxon>
        <taxon>Bacteroidota</taxon>
        <taxon>Flavobacteriia</taxon>
        <taxon>Flavobacteriales</taxon>
        <taxon>Crocinitomicaceae</taxon>
        <taxon>Fluviicola</taxon>
    </lineage>
</organism>
<dbReference type="PANTHER" id="PTHR37461">
    <property type="entry name" value="ANTI-SIGMA-K FACTOR RSKA"/>
    <property type="match status" value="1"/>
</dbReference>
<feature type="domain" description="Anti-sigma K factor RskA C-terminal" evidence="2">
    <location>
        <begin position="116"/>
        <end position="275"/>
    </location>
</feature>
<dbReference type="Pfam" id="PF10099">
    <property type="entry name" value="RskA_C"/>
    <property type="match status" value="1"/>
</dbReference>
<dbReference type="AlphaFoldDB" id="A0A556N354"/>
<keyword evidence="1" id="KW-1133">Transmembrane helix</keyword>
<dbReference type="InterPro" id="IPR051474">
    <property type="entry name" value="Anti-sigma-K/W_factor"/>
</dbReference>
<sequence length="287" mass="32076">MVYIIDIVDINEYIASGILESVTLGLASPQEEQEVACLSKIYPEIQAEFIRVQKRCEEMMLENAQAPDPSIRSSLLKTIAETPQEKAPEKKQEAKIVTLNTSPEIKGVNPMWKMMAAASLLLTIGIGALWFISNREVKRLDTMMASMEKDQLKNDQILQAMIIEKDHLQTVQEVLAEQSMRTVMLKGTPMEPEAAVKVMWSKDMKKAVMHAEKITPPPANMQYQLWVIADGKPVSVGLFNYDEVEQMTDPFDVNAQNITAFAITLEKMGGSPTPTMEKMVVMGPINS</sequence>
<feature type="transmembrane region" description="Helical" evidence="1">
    <location>
        <begin position="111"/>
        <end position="132"/>
    </location>
</feature>
<dbReference type="OrthoDB" id="1420916at2"/>
<dbReference type="PANTHER" id="PTHR37461:SF1">
    <property type="entry name" value="ANTI-SIGMA-K FACTOR RSKA"/>
    <property type="match status" value="1"/>
</dbReference>
<gene>
    <name evidence="3" type="ORF">FO442_04920</name>
</gene>
<dbReference type="GO" id="GO:0006417">
    <property type="term" value="P:regulation of translation"/>
    <property type="evidence" value="ECO:0007669"/>
    <property type="project" value="TreeGrafter"/>
</dbReference>
<name>A0A556N354_9FLAO</name>
<dbReference type="GO" id="GO:0005886">
    <property type="term" value="C:plasma membrane"/>
    <property type="evidence" value="ECO:0007669"/>
    <property type="project" value="InterPro"/>
</dbReference>
<evidence type="ECO:0000313" key="3">
    <source>
        <dbReference type="EMBL" id="TSJ46505.1"/>
    </source>
</evidence>
<proteinExistence type="predicted"/>
<protein>
    <submittedName>
        <fullName evidence="3">Anti-sigma factor</fullName>
    </submittedName>
</protein>
<keyword evidence="1" id="KW-0472">Membrane</keyword>
<keyword evidence="4" id="KW-1185">Reference proteome</keyword>
<dbReference type="InterPro" id="IPR018764">
    <property type="entry name" value="RskA_C"/>
</dbReference>
<evidence type="ECO:0000256" key="1">
    <source>
        <dbReference type="SAM" id="Phobius"/>
    </source>
</evidence>
<dbReference type="RefSeq" id="WP_144332042.1">
    <property type="nucleotide sequence ID" value="NZ_VLPL01000002.1"/>
</dbReference>
<reference evidence="3 4" key="1">
    <citation type="submission" date="2019-07" db="EMBL/GenBank/DDBJ databases">
        <authorList>
            <person name="Huq M.A."/>
        </authorList>
    </citation>
    <scope>NUCLEOTIDE SEQUENCE [LARGE SCALE GENOMIC DNA]</scope>
    <source>
        <strain evidence="3 4">MAH-3</strain>
    </source>
</reference>